<feature type="transmembrane region" description="Helical" evidence="1">
    <location>
        <begin position="88"/>
        <end position="109"/>
    </location>
</feature>
<name>A0AAE0NWV2_9PEZI</name>
<proteinExistence type="predicted"/>
<evidence type="ECO:0000256" key="1">
    <source>
        <dbReference type="SAM" id="Phobius"/>
    </source>
</evidence>
<accession>A0AAE0NWV2</accession>
<gene>
    <name evidence="2" type="ORF">B0H63DRAFT_95968</name>
</gene>
<reference evidence="2" key="2">
    <citation type="submission" date="2023-06" db="EMBL/GenBank/DDBJ databases">
        <authorList>
            <consortium name="Lawrence Berkeley National Laboratory"/>
            <person name="Haridas S."/>
            <person name="Hensen N."/>
            <person name="Bonometti L."/>
            <person name="Westerberg I."/>
            <person name="Brannstrom I.O."/>
            <person name="Guillou S."/>
            <person name="Cros-Aarteil S."/>
            <person name="Calhoun S."/>
            <person name="Kuo A."/>
            <person name="Mondo S."/>
            <person name="Pangilinan J."/>
            <person name="Riley R."/>
            <person name="LaButti K."/>
            <person name="Andreopoulos B."/>
            <person name="Lipzen A."/>
            <person name="Chen C."/>
            <person name="Yanf M."/>
            <person name="Daum C."/>
            <person name="Ng V."/>
            <person name="Clum A."/>
            <person name="Steindorff A."/>
            <person name="Ohm R."/>
            <person name="Martin F."/>
            <person name="Silar P."/>
            <person name="Natvig D."/>
            <person name="Lalanne C."/>
            <person name="Gautier V."/>
            <person name="Ament-velasquez S.L."/>
            <person name="Kruys A."/>
            <person name="Hutchinson M.I."/>
            <person name="Powell A.J."/>
            <person name="Barry K."/>
            <person name="Miller A.N."/>
            <person name="Grigoriev I.V."/>
            <person name="Debuchy R."/>
            <person name="Gladieux P."/>
            <person name="Thoren M.H."/>
            <person name="Johannesson H."/>
        </authorList>
    </citation>
    <scope>NUCLEOTIDE SEQUENCE</scope>
    <source>
        <strain evidence="2">CBS 232.78</strain>
    </source>
</reference>
<organism evidence="2 3">
    <name type="scientific">Podospora didyma</name>
    <dbReference type="NCBI Taxonomy" id="330526"/>
    <lineage>
        <taxon>Eukaryota</taxon>
        <taxon>Fungi</taxon>
        <taxon>Dikarya</taxon>
        <taxon>Ascomycota</taxon>
        <taxon>Pezizomycotina</taxon>
        <taxon>Sordariomycetes</taxon>
        <taxon>Sordariomycetidae</taxon>
        <taxon>Sordariales</taxon>
        <taxon>Podosporaceae</taxon>
        <taxon>Podospora</taxon>
    </lineage>
</organism>
<dbReference type="AlphaFoldDB" id="A0AAE0NWV2"/>
<keyword evidence="3" id="KW-1185">Reference proteome</keyword>
<evidence type="ECO:0000313" key="2">
    <source>
        <dbReference type="EMBL" id="KAK3389233.1"/>
    </source>
</evidence>
<evidence type="ECO:0000313" key="3">
    <source>
        <dbReference type="Proteomes" id="UP001285441"/>
    </source>
</evidence>
<keyword evidence="1" id="KW-1133">Transmembrane helix</keyword>
<keyword evidence="1" id="KW-0812">Transmembrane</keyword>
<reference evidence="2" key="1">
    <citation type="journal article" date="2023" name="Mol. Phylogenet. Evol.">
        <title>Genome-scale phylogeny and comparative genomics of the fungal order Sordariales.</title>
        <authorList>
            <person name="Hensen N."/>
            <person name="Bonometti L."/>
            <person name="Westerberg I."/>
            <person name="Brannstrom I.O."/>
            <person name="Guillou S."/>
            <person name="Cros-Aarteil S."/>
            <person name="Calhoun S."/>
            <person name="Haridas S."/>
            <person name="Kuo A."/>
            <person name="Mondo S."/>
            <person name="Pangilinan J."/>
            <person name="Riley R."/>
            <person name="LaButti K."/>
            <person name="Andreopoulos B."/>
            <person name="Lipzen A."/>
            <person name="Chen C."/>
            <person name="Yan M."/>
            <person name="Daum C."/>
            <person name="Ng V."/>
            <person name="Clum A."/>
            <person name="Steindorff A."/>
            <person name="Ohm R.A."/>
            <person name="Martin F."/>
            <person name="Silar P."/>
            <person name="Natvig D.O."/>
            <person name="Lalanne C."/>
            <person name="Gautier V."/>
            <person name="Ament-Velasquez S.L."/>
            <person name="Kruys A."/>
            <person name="Hutchinson M.I."/>
            <person name="Powell A.J."/>
            <person name="Barry K."/>
            <person name="Miller A.N."/>
            <person name="Grigoriev I.V."/>
            <person name="Debuchy R."/>
            <person name="Gladieux P."/>
            <person name="Hiltunen Thoren M."/>
            <person name="Johannesson H."/>
        </authorList>
    </citation>
    <scope>NUCLEOTIDE SEQUENCE</scope>
    <source>
        <strain evidence="2">CBS 232.78</strain>
    </source>
</reference>
<keyword evidence="1" id="KW-0472">Membrane</keyword>
<sequence>MDKKCLPRHAAIIRVSKKARQIPSRRITRTGTAWDGLPRKDRKKPYCPRPDNLHKWNATKSQPIRLFLLSVTSYDKEKEPKGREDRPVISCEIICFCSLLFSTTLLFAASGSDWRASSDVTVNDARVKACLLFLTSPPLTQYIHRPPHTQLSS</sequence>
<comment type="caution">
    <text evidence="2">The sequence shown here is derived from an EMBL/GenBank/DDBJ whole genome shotgun (WGS) entry which is preliminary data.</text>
</comment>
<dbReference type="EMBL" id="JAULSW010000002">
    <property type="protein sequence ID" value="KAK3389233.1"/>
    <property type="molecule type" value="Genomic_DNA"/>
</dbReference>
<dbReference type="Proteomes" id="UP001285441">
    <property type="component" value="Unassembled WGS sequence"/>
</dbReference>
<protein>
    <submittedName>
        <fullName evidence="2">Uncharacterized protein</fullName>
    </submittedName>
</protein>